<evidence type="ECO:0000313" key="2">
    <source>
        <dbReference type="EMBL" id="VDP20790.1"/>
    </source>
</evidence>
<feature type="compositionally biased region" description="Polar residues" evidence="1">
    <location>
        <begin position="123"/>
        <end position="153"/>
    </location>
</feature>
<dbReference type="PANTHER" id="PTHR24198:SF165">
    <property type="entry name" value="ANKYRIN REPEAT-CONTAINING PROTEIN-RELATED"/>
    <property type="match status" value="1"/>
</dbReference>
<evidence type="ECO:0000313" key="3">
    <source>
        <dbReference type="Proteomes" id="UP000277204"/>
    </source>
</evidence>
<feature type="compositionally biased region" description="Basic residues" evidence="1">
    <location>
        <begin position="1"/>
        <end position="11"/>
    </location>
</feature>
<feature type="region of interest" description="Disordered" evidence="1">
    <location>
        <begin position="97"/>
        <end position="161"/>
    </location>
</feature>
<feature type="region of interest" description="Disordered" evidence="1">
    <location>
        <begin position="1"/>
        <end position="80"/>
    </location>
</feature>
<accession>A0A183MJZ7</accession>
<dbReference type="EMBL" id="UZAI01017126">
    <property type="protein sequence ID" value="VDP20790.1"/>
    <property type="molecule type" value="Genomic_DNA"/>
</dbReference>
<protein>
    <submittedName>
        <fullName evidence="2">Uncharacterized protein</fullName>
    </submittedName>
</protein>
<dbReference type="PANTHER" id="PTHR24198">
    <property type="entry name" value="ANKYRIN REPEAT AND PROTEIN KINASE DOMAIN-CONTAINING PROTEIN"/>
    <property type="match status" value="1"/>
</dbReference>
<dbReference type="Pfam" id="PF12796">
    <property type="entry name" value="Ank_2"/>
    <property type="match status" value="3"/>
</dbReference>
<dbReference type="InterPro" id="IPR002110">
    <property type="entry name" value="Ankyrin_rpt"/>
</dbReference>
<dbReference type="STRING" id="48269.A0A183MJZ7"/>
<feature type="compositionally biased region" description="Low complexity" evidence="1">
    <location>
        <begin position="63"/>
        <end position="74"/>
    </location>
</feature>
<dbReference type="InterPro" id="IPR036770">
    <property type="entry name" value="Ankyrin_rpt-contain_sf"/>
</dbReference>
<feature type="compositionally biased region" description="Polar residues" evidence="1">
    <location>
        <begin position="12"/>
        <end position="24"/>
    </location>
</feature>
<dbReference type="SUPFAM" id="SSF56672">
    <property type="entry name" value="DNA/RNA polymerases"/>
    <property type="match status" value="1"/>
</dbReference>
<feature type="compositionally biased region" description="Basic and acidic residues" evidence="1">
    <location>
        <begin position="177"/>
        <end position="206"/>
    </location>
</feature>
<dbReference type="AlphaFoldDB" id="A0A183MJZ7"/>
<dbReference type="FunFam" id="1.25.40.20:FF:000095">
    <property type="entry name" value="Ankyrin 2, isoform J"/>
    <property type="match status" value="1"/>
</dbReference>
<dbReference type="InterPro" id="IPR043502">
    <property type="entry name" value="DNA/RNA_pol_sf"/>
</dbReference>
<dbReference type="PRINTS" id="PR01415">
    <property type="entry name" value="ANKYRIN"/>
</dbReference>
<sequence>MLRCVKRKSSKSRTPVTGSSNERGCSTLPRMFHRSDSEEDILEKPSSSSSNRLTRWTMEKKSATLTAGSTLSSGNETKSKSKPFTFLRTLSLGSLFSPSRKRRKDDSTTAYSSGLMSPDVELQTLSNESQTNIQQRQNETDVSPSEGSLTPTADETYRPQFCKQELYLEKLTRDAYNYPRDETNKTPTDENPHIVSEGKHLKRYPDDQYDSGRSSTRESADVSVASEGPKKKPVINGSPIELETKAAQPDKHWQVLPNNRLGHCTKMKAHLTVKPDAKAIFHQRRPVPYSALELINQGLNHLQQADVIQPVNYSASASPITMIKKANGTVQICADFSTGLNIALGVYQFLLPVHEDLFAKLNSGTCFAKIDFSDAYLQVENGFVWMYTKNDKVKLCTNCRLFPSKLYFKSSFRPIDISSSLSIGTLHSSSSTSLQIQSWYHDQTSVTTPRKLKMKTWNECMSISLSQCSTSNENEIETMTANIFHENDNINDDQQIIEPGIYGESYYDLKIKHLNCNLKSKQGDINQSFLRAARAGNLEKLRELLNKITDINISNTNGLNALHLACKEGRTDVVKELLSHGASVHMITRKGNSALHIASLAGHLEIVKLLVDHGADINAQSQNGFTPLYMSAQENHVEVVQYLLDKSANQALSTEDGFTPLAVALQQGHDRVISLLLERDSRGKSRLPALHIAAKKDDVHAAKLLLNNSEINVDHTSASGFTPLHIAAHYGNVNIAKLLIEKGANINYQAKNCITPLHVAAKCGKNEVLSELIRAGAEVNSRTRDGLTPLHSASRAGQTATVEYLLKNGADHTLKTKNDLTPLHLAAQGANESVVRLLLRNGSNPDDVTIDYLTPLHVAAHCGNVDVARALLNSQCNVNARALNGTASLCTSLCKVNINQSFWQFIVLAIACQKRQTNLLGW</sequence>
<dbReference type="PROSITE" id="PS50297">
    <property type="entry name" value="ANK_REP_REGION"/>
    <property type="match status" value="9"/>
</dbReference>
<feature type="compositionally biased region" description="Polar residues" evidence="1">
    <location>
        <begin position="45"/>
        <end position="54"/>
    </location>
</feature>
<dbReference type="Gene3D" id="1.25.40.20">
    <property type="entry name" value="Ankyrin repeat-containing domain"/>
    <property type="match status" value="2"/>
</dbReference>
<dbReference type="PROSITE" id="PS50088">
    <property type="entry name" value="ANK_REPEAT"/>
    <property type="match status" value="9"/>
</dbReference>
<proteinExistence type="predicted"/>
<organism evidence="2 3">
    <name type="scientific">Schistosoma margrebowiei</name>
    <dbReference type="NCBI Taxonomy" id="48269"/>
    <lineage>
        <taxon>Eukaryota</taxon>
        <taxon>Metazoa</taxon>
        <taxon>Spiralia</taxon>
        <taxon>Lophotrochozoa</taxon>
        <taxon>Platyhelminthes</taxon>
        <taxon>Trematoda</taxon>
        <taxon>Digenea</taxon>
        <taxon>Strigeidida</taxon>
        <taxon>Schistosomatoidea</taxon>
        <taxon>Schistosomatidae</taxon>
        <taxon>Schistosoma</taxon>
    </lineage>
</organism>
<dbReference type="GO" id="GO:0005737">
    <property type="term" value="C:cytoplasm"/>
    <property type="evidence" value="ECO:0007669"/>
    <property type="project" value="TreeGrafter"/>
</dbReference>
<dbReference type="SUPFAM" id="SSF48403">
    <property type="entry name" value="Ankyrin repeat"/>
    <property type="match status" value="1"/>
</dbReference>
<gene>
    <name evidence="2" type="ORF">SMRZ_LOCUS16372</name>
</gene>
<feature type="region of interest" description="Disordered" evidence="1">
    <location>
        <begin position="177"/>
        <end position="236"/>
    </location>
</feature>
<evidence type="ECO:0000256" key="1">
    <source>
        <dbReference type="SAM" id="MobiDB-lite"/>
    </source>
</evidence>
<dbReference type="Gene3D" id="3.10.10.10">
    <property type="entry name" value="HIV Type 1 Reverse Transcriptase, subunit A, domain 1"/>
    <property type="match status" value="1"/>
</dbReference>
<reference evidence="2 3" key="1">
    <citation type="submission" date="2018-11" db="EMBL/GenBank/DDBJ databases">
        <authorList>
            <consortium name="Pathogen Informatics"/>
        </authorList>
    </citation>
    <scope>NUCLEOTIDE SEQUENCE [LARGE SCALE GENOMIC DNA]</scope>
    <source>
        <strain evidence="2 3">Zambia</strain>
    </source>
</reference>
<dbReference type="SMART" id="SM00248">
    <property type="entry name" value="ANK"/>
    <property type="match status" value="11"/>
</dbReference>
<keyword evidence="3" id="KW-1185">Reference proteome</keyword>
<dbReference type="Proteomes" id="UP000277204">
    <property type="component" value="Unassembled WGS sequence"/>
</dbReference>
<dbReference type="Pfam" id="PF00023">
    <property type="entry name" value="Ank"/>
    <property type="match status" value="2"/>
</dbReference>
<name>A0A183MJZ7_9TREM</name>